<dbReference type="InterPro" id="IPR050613">
    <property type="entry name" value="Sec_Metabolite_Reg"/>
</dbReference>
<keyword evidence="7" id="KW-1185">Reference proteome</keyword>
<dbReference type="SMART" id="SM00906">
    <property type="entry name" value="Fungal_trans"/>
    <property type="match status" value="1"/>
</dbReference>
<evidence type="ECO:0000256" key="4">
    <source>
        <dbReference type="SAM" id="MobiDB-lite"/>
    </source>
</evidence>
<dbReference type="Pfam" id="PF00172">
    <property type="entry name" value="Zn_clus"/>
    <property type="match status" value="1"/>
</dbReference>
<proteinExistence type="predicted"/>
<evidence type="ECO:0000313" key="6">
    <source>
        <dbReference type="EMBL" id="KAK1753729.1"/>
    </source>
</evidence>
<dbReference type="CDD" id="cd00067">
    <property type="entry name" value="GAL4"/>
    <property type="match status" value="1"/>
</dbReference>
<protein>
    <submittedName>
        <fullName evidence="6">Fungal-specific transcription factor domain-containing protein</fullName>
    </submittedName>
</protein>
<reference evidence="6" key="1">
    <citation type="submission" date="2023-06" db="EMBL/GenBank/DDBJ databases">
        <title>Genome-scale phylogeny and comparative genomics of the fungal order Sordariales.</title>
        <authorList>
            <consortium name="Lawrence Berkeley National Laboratory"/>
            <person name="Hensen N."/>
            <person name="Bonometti L."/>
            <person name="Westerberg I."/>
            <person name="Brannstrom I.O."/>
            <person name="Guillou S."/>
            <person name="Cros-Aarteil S."/>
            <person name="Calhoun S."/>
            <person name="Haridas S."/>
            <person name="Kuo A."/>
            <person name="Mondo S."/>
            <person name="Pangilinan J."/>
            <person name="Riley R."/>
            <person name="Labutti K."/>
            <person name="Andreopoulos B."/>
            <person name="Lipzen A."/>
            <person name="Chen C."/>
            <person name="Yanf M."/>
            <person name="Daum C."/>
            <person name="Ng V."/>
            <person name="Clum A."/>
            <person name="Steindorff A."/>
            <person name="Ohm R."/>
            <person name="Martin F."/>
            <person name="Silar P."/>
            <person name="Natvig D."/>
            <person name="Lalanne C."/>
            <person name="Gautier V."/>
            <person name="Ament-Velasquez S.L."/>
            <person name="Kruys A."/>
            <person name="Hutchinson M.I."/>
            <person name="Powell A.J."/>
            <person name="Barry K."/>
            <person name="Miller A.N."/>
            <person name="Grigoriev I.V."/>
            <person name="Debuchy R."/>
            <person name="Gladieux P."/>
            <person name="Thoren M.H."/>
            <person name="Johannesson H."/>
        </authorList>
    </citation>
    <scope>NUCLEOTIDE SEQUENCE</scope>
    <source>
        <strain evidence="6">PSN4</strain>
    </source>
</reference>
<accession>A0AAJ0B8N6</accession>
<evidence type="ECO:0000313" key="7">
    <source>
        <dbReference type="Proteomes" id="UP001239445"/>
    </source>
</evidence>
<dbReference type="GO" id="GO:0006351">
    <property type="term" value="P:DNA-templated transcription"/>
    <property type="evidence" value="ECO:0007669"/>
    <property type="project" value="InterPro"/>
</dbReference>
<feature type="region of interest" description="Disordered" evidence="4">
    <location>
        <begin position="1"/>
        <end position="29"/>
    </location>
</feature>
<dbReference type="PANTHER" id="PTHR31001:SF49">
    <property type="entry name" value="ZN(II)2CYS6 TRANSCRIPTION FACTOR (EUROFUNG)"/>
    <property type="match status" value="1"/>
</dbReference>
<dbReference type="InterPro" id="IPR001138">
    <property type="entry name" value="Zn2Cys6_DnaBD"/>
</dbReference>
<dbReference type="EMBL" id="MU839837">
    <property type="protein sequence ID" value="KAK1753729.1"/>
    <property type="molecule type" value="Genomic_DNA"/>
</dbReference>
<evidence type="ECO:0000256" key="2">
    <source>
        <dbReference type="ARBA" id="ARBA00022723"/>
    </source>
</evidence>
<dbReference type="GO" id="GO:0005634">
    <property type="term" value="C:nucleus"/>
    <property type="evidence" value="ECO:0007669"/>
    <property type="project" value="UniProtKB-SubCell"/>
</dbReference>
<evidence type="ECO:0000256" key="1">
    <source>
        <dbReference type="ARBA" id="ARBA00004123"/>
    </source>
</evidence>
<dbReference type="PROSITE" id="PS00463">
    <property type="entry name" value="ZN2_CY6_FUNGAL_1"/>
    <property type="match status" value="1"/>
</dbReference>
<keyword evidence="3" id="KW-0539">Nucleus</keyword>
<dbReference type="PROSITE" id="PS50048">
    <property type="entry name" value="ZN2_CY6_FUNGAL_2"/>
    <property type="match status" value="1"/>
</dbReference>
<feature type="region of interest" description="Disordered" evidence="4">
    <location>
        <begin position="78"/>
        <end position="100"/>
    </location>
</feature>
<evidence type="ECO:0000259" key="5">
    <source>
        <dbReference type="PROSITE" id="PS50048"/>
    </source>
</evidence>
<feature type="compositionally biased region" description="Polar residues" evidence="4">
    <location>
        <begin position="707"/>
        <end position="731"/>
    </location>
</feature>
<dbReference type="InterPro" id="IPR036864">
    <property type="entry name" value="Zn2-C6_fun-type_DNA-bd_sf"/>
</dbReference>
<dbReference type="Proteomes" id="UP001239445">
    <property type="component" value="Unassembled WGS sequence"/>
</dbReference>
<comment type="subcellular location">
    <subcellularLocation>
        <location evidence="1">Nucleus</location>
    </subcellularLocation>
</comment>
<dbReference type="GO" id="GO:0003677">
    <property type="term" value="F:DNA binding"/>
    <property type="evidence" value="ECO:0007669"/>
    <property type="project" value="InterPro"/>
</dbReference>
<dbReference type="Gene3D" id="4.10.240.10">
    <property type="entry name" value="Zn(2)-C6 fungal-type DNA-binding domain"/>
    <property type="match status" value="1"/>
</dbReference>
<dbReference type="GO" id="GO:0008270">
    <property type="term" value="F:zinc ion binding"/>
    <property type="evidence" value="ECO:0007669"/>
    <property type="project" value="InterPro"/>
</dbReference>
<gene>
    <name evidence="6" type="ORF">QBC47DRAFT_47336</name>
</gene>
<dbReference type="InterPro" id="IPR007219">
    <property type="entry name" value="XnlR_reg_dom"/>
</dbReference>
<dbReference type="AlphaFoldDB" id="A0AAJ0B8N6"/>
<dbReference type="PANTHER" id="PTHR31001">
    <property type="entry name" value="UNCHARACTERIZED TRANSCRIPTIONAL REGULATORY PROTEIN"/>
    <property type="match status" value="1"/>
</dbReference>
<keyword evidence="2" id="KW-0479">Metal-binding</keyword>
<organism evidence="6 7">
    <name type="scientific">Echria macrotheca</name>
    <dbReference type="NCBI Taxonomy" id="438768"/>
    <lineage>
        <taxon>Eukaryota</taxon>
        <taxon>Fungi</taxon>
        <taxon>Dikarya</taxon>
        <taxon>Ascomycota</taxon>
        <taxon>Pezizomycotina</taxon>
        <taxon>Sordariomycetes</taxon>
        <taxon>Sordariomycetidae</taxon>
        <taxon>Sordariales</taxon>
        <taxon>Schizotheciaceae</taxon>
        <taxon>Echria</taxon>
    </lineage>
</organism>
<dbReference type="CDD" id="cd12148">
    <property type="entry name" value="fungal_TF_MHR"/>
    <property type="match status" value="1"/>
</dbReference>
<evidence type="ECO:0000256" key="3">
    <source>
        <dbReference type="ARBA" id="ARBA00023242"/>
    </source>
</evidence>
<feature type="compositionally biased region" description="Low complexity" evidence="4">
    <location>
        <begin position="83"/>
        <end position="98"/>
    </location>
</feature>
<comment type="caution">
    <text evidence="6">The sequence shown here is derived from an EMBL/GenBank/DDBJ whole genome shotgun (WGS) entry which is preliminary data.</text>
</comment>
<dbReference type="SUPFAM" id="SSF57701">
    <property type="entry name" value="Zn2/Cys6 DNA-binding domain"/>
    <property type="match status" value="1"/>
</dbReference>
<name>A0AAJ0B8N6_9PEZI</name>
<dbReference type="Pfam" id="PF04082">
    <property type="entry name" value="Fungal_trans"/>
    <property type="match status" value="1"/>
</dbReference>
<sequence>MDPMAKPAGDNADPAQSAPDLSTREQKKRNRIRFSCTHCREKKLKCNRHSPCDQCEKRNISGSCRIIPYETRAANTGASAAERTVATTTGGSVSTRSRPPLSDMALQNRLKHLEHLVQVLKSQRRDAPEVSQDPDNLPPEFVRYTEKAALRPDDHTYVDSAHWESVLDDITTLTRDLATHDHDDSADLWVNFEEDASVVQGPFLLLGGFPRASVEELVALLPPRAVVDRMIARFFEAREPAWVMFHVPTFMKTYKLFWDNPLDTNYSWIALLLVMCCHAALYFHLAGEETPGNLGDAQTVFDEFRIRTAQALTLADYTKPGPHKVQAMTLYFGTEYLRRNDSMLGTSTLLTITIRLAMHSGLHRDPKHYPTMTPFEGEMRRRMWLMLREIDLIVSFQFGMPTNIARSSYDTQPPRNLHDIDFDEDTKELPASRPETERTVTLVPLVRGRMLDIFDDITEAISVQRPASYAEIMRIDERLNEEHNNLPETFKYRPFSQSLVDPVELIMQRYWFELVYQKSRAVLHRKYHCLSRKDPRFFYSRRTCIDAATHILKHQYDIYAEMQLGGRLAKDRWFMNSFSVHDFLLASMILCLELAFLRARDKRPEASEIALREFEKDTSPDVLSAAQITEILGTSRLIWRATRRQSAQANRAFKILSKMLALSTGDEAGNSPESNGSSEKVDWSMAPPFHFGADAGFGFASSSSSDTSGVHHNMSSTSGTSFGWTPPTNTDQAKEPLPSSWTFDVPVMNMGDLPTFDDLDIMVDPSLSDTWSLWDNQIQDPTAESSQVPWESFFPSR</sequence>
<feature type="domain" description="Zn(2)-C6 fungal-type" evidence="5">
    <location>
        <begin position="35"/>
        <end position="66"/>
    </location>
</feature>
<feature type="region of interest" description="Disordered" evidence="4">
    <location>
        <begin position="702"/>
        <end position="737"/>
    </location>
</feature>
<dbReference type="SMART" id="SM00066">
    <property type="entry name" value="GAL4"/>
    <property type="match status" value="1"/>
</dbReference>
<dbReference type="GO" id="GO:0000981">
    <property type="term" value="F:DNA-binding transcription factor activity, RNA polymerase II-specific"/>
    <property type="evidence" value="ECO:0007669"/>
    <property type="project" value="InterPro"/>
</dbReference>